<evidence type="ECO:0000256" key="1">
    <source>
        <dbReference type="ARBA" id="ARBA00001947"/>
    </source>
</evidence>
<reference evidence="15 16" key="1">
    <citation type="submission" date="2021-04" db="EMBL/GenBank/DDBJ databases">
        <title>Magnetospirillum sulfuroxidans sp. nov., a facultative chemolithoautotrophic sulfur-oxidizing alphaproteobacterium isolated from freshwater sediment and proposals for Paramagetospirillum gen. nov., and Magnetospirillaceae fam. nov.</title>
        <authorList>
            <person name="Koziaeva V."/>
            <person name="Geelhoed J.S."/>
            <person name="Sorokin D.Y."/>
            <person name="Grouzdev D.S."/>
        </authorList>
    </citation>
    <scope>NUCLEOTIDE SEQUENCE [LARGE SCALE GENOMIC DNA]</scope>
    <source>
        <strain evidence="15 16">J10</strain>
    </source>
</reference>
<comment type="subcellular location">
    <subcellularLocation>
        <location evidence="2">Cell membrane</location>
        <topology evidence="2">Multi-pass membrane protein</topology>
    </subcellularLocation>
</comment>
<sequence length="227" mass="24431">MKDFIGLVQQISVVALPLVFAITLHEAAHGYAALALGDDTAKRAGRISLNPLRHIDLFGSIIVPALLLFMGSFIFGWAKPVPVDFRRLRNPRYGMVLVAAAGPASNIVMAIIAILLIGWVGSLPDSAVDWARLNLANAIYLNLLLAVFNMIPMPPLDGGRVAVGLLPRRLAYPLAQLEDKGILIVIGLLMFLPMLTGFIGHRIDPFDLVIQPVINGLLTVLVSVFGG</sequence>
<evidence type="ECO:0000256" key="7">
    <source>
        <dbReference type="ARBA" id="ARBA00022723"/>
    </source>
</evidence>
<evidence type="ECO:0000259" key="14">
    <source>
        <dbReference type="Pfam" id="PF02163"/>
    </source>
</evidence>
<keyword evidence="10 13" id="KW-1133">Transmembrane helix</keyword>
<evidence type="ECO:0000256" key="10">
    <source>
        <dbReference type="ARBA" id="ARBA00022989"/>
    </source>
</evidence>
<keyword evidence="16" id="KW-1185">Reference proteome</keyword>
<evidence type="ECO:0000256" key="4">
    <source>
        <dbReference type="ARBA" id="ARBA00022475"/>
    </source>
</evidence>
<dbReference type="InterPro" id="IPR052348">
    <property type="entry name" value="Metallopeptidase_M50B"/>
</dbReference>
<dbReference type="RefSeq" id="WP_211545961.1">
    <property type="nucleotide sequence ID" value="NZ_JAGTUF010000001.1"/>
</dbReference>
<feature type="transmembrane region" description="Helical" evidence="13">
    <location>
        <begin position="96"/>
        <end position="121"/>
    </location>
</feature>
<gene>
    <name evidence="15" type="ORF">KEC16_01930</name>
</gene>
<feature type="transmembrane region" description="Helical" evidence="13">
    <location>
        <begin position="57"/>
        <end position="75"/>
    </location>
</feature>
<evidence type="ECO:0000256" key="13">
    <source>
        <dbReference type="SAM" id="Phobius"/>
    </source>
</evidence>
<keyword evidence="8" id="KW-0378">Hydrolase</keyword>
<evidence type="ECO:0000313" key="15">
    <source>
        <dbReference type="EMBL" id="MBR9970470.1"/>
    </source>
</evidence>
<feature type="transmembrane region" description="Helical" evidence="13">
    <location>
        <begin position="209"/>
        <end position="226"/>
    </location>
</feature>
<feature type="transmembrane region" description="Helical" evidence="13">
    <location>
        <begin position="133"/>
        <end position="151"/>
    </location>
</feature>
<dbReference type="InterPro" id="IPR008915">
    <property type="entry name" value="Peptidase_M50"/>
</dbReference>
<dbReference type="PANTHER" id="PTHR35864:SF1">
    <property type="entry name" value="ZINC METALLOPROTEASE YWHC-RELATED"/>
    <property type="match status" value="1"/>
</dbReference>
<evidence type="ECO:0000256" key="12">
    <source>
        <dbReference type="ARBA" id="ARBA00023136"/>
    </source>
</evidence>
<dbReference type="Pfam" id="PF02163">
    <property type="entry name" value="Peptidase_M50"/>
    <property type="match status" value="1"/>
</dbReference>
<dbReference type="PANTHER" id="PTHR35864">
    <property type="entry name" value="ZINC METALLOPROTEASE MJ0611-RELATED"/>
    <property type="match status" value="1"/>
</dbReference>
<keyword evidence="9" id="KW-0862">Zinc</keyword>
<evidence type="ECO:0000256" key="8">
    <source>
        <dbReference type="ARBA" id="ARBA00022801"/>
    </source>
</evidence>
<dbReference type="EMBL" id="JAGTUF010000001">
    <property type="protein sequence ID" value="MBR9970470.1"/>
    <property type="molecule type" value="Genomic_DNA"/>
</dbReference>
<evidence type="ECO:0000256" key="11">
    <source>
        <dbReference type="ARBA" id="ARBA00023049"/>
    </source>
</evidence>
<keyword evidence="5 15" id="KW-0645">Protease</keyword>
<keyword evidence="4" id="KW-1003">Cell membrane</keyword>
<dbReference type="InterPro" id="IPR044537">
    <property type="entry name" value="Rip2-like"/>
</dbReference>
<feature type="transmembrane region" description="Helical" evidence="13">
    <location>
        <begin position="182"/>
        <end position="203"/>
    </location>
</feature>
<evidence type="ECO:0000313" key="16">
    <source>
        <dbReference type="Proteomes" id="UP000680714"/>
    </source>
</evidence>
<keyword evidence="6 13" id="KW-0812">Transmembrane</keyword>
<comment type="caution">
    <text evidence="15">The sequence shown here is derived from an EMBL/GenBank/DDBJ whole genome shotgun (WGS) entry which is preliminary data.</text>
</comment>
<evidence type="ECO:0000256" key="3">
    <source>
        <dbReference type="ARBA" id="ARBA00007931"/>
    </source>
</evidence>
<comment type="similarity">
    <text evidence="3">Belongs to the peptidase M50B family.</text>
</comment>
<accession>A0ABS5I7T5</accession>
<evidence type="ECO:0000256" key="9">
    <source>
        <dbReference type="ARBA" id="ARBA00022833"/>
    </source>
</evidence>
<protein>
    <submittedName>
        <fullName evidence="15">Site-2 protease family protein</fullName>
    </submittedName>
</protein>
<evidence type="ECO:0000256" key="2">
    <source>
        <dbReference type="ARBA" id="ARBA00004651"/>
    </source>
</evidence>
<proteinExistence type="inferred from homology"/>
<keyword evidence="12 13" id="KW-0472">Membrane</keyword>
<dbReference type="GO" id="GO:0008233">
    <property type="term" value="F:peptidase activity"/>
    <property type="evidence" value="ECO:0007669"/>
    <property type="project" value="UniProtKB-KW"/>
</dbReference>
<feature type="domain" description="Peptidase M50" evidence="14">
    <location>
        <begin position="135"/>
        <end position="190"/>
    </location>
</feature>
<dbReference type="Proteomes" id="UP000680714">
    <property type="component" value="Unassembled WGS sequence"/>
</dbReference>
<evidence type="ECO:0000256" key="6">
    <source>
        <dbReference type="ARBA" id="ARBA00022692"/>
    </source>
</evidence>
<name>A0ABS5I7T5_9PROT</name>
<organism evidence="15 16">
    <name type="scientific">Magnetospirillum sulfuroxidans</name>
    <dbReference type="NCBI Taxonomy" id="611300"/>
    <lineage>
        <taxon>Bacteria</taxon>
        <taxon>Pseudomonadati</taxon>
        <taxon>Pseudomonadota</taxon>
        <taxon>Alphaproteobacteria</taxon>
        <taxon>Rhodospirillales</taxon>
        <taxon>Rhodospirillaceae</taxon>
        <taxon>Magnetospirillum</taxon>
    </lineage>
</organism>
<keyword evidence="11" id="KW-0482">Metalloprotease</keyword>
<dbReference type="CDD" id="cd06158">
    <property type="entry name" value="S2P-M50_like_1"/>
    <property type="match status" value="1"/>
</dbReference>
<keyword evidence="7" id="KW-0479">Metal-binding</keyword>
<comment type="cofactor">
    <cofactor evidence="1">
        <name>Zn(2+)</name>
        <dbReference type="ChEBI" id="CHEBI:29105"/>
    </cofactor>
</comment>
<evidence type="ECO:0000256" key="5">
    <source>
        <dbReference type="ARBA" id="ARBA00022670"/>
    </source>
</evidence>
<dbReference type="GO" id="GO:0006508">
    <property type="term" value="P:proteolysis"/>
    <property type="evidence" value="ECO:0007669"/>
    <property type="project" value="UniProtKB-KW"/>
</dbReference>